<dbReference type="KEGG" id="ksk:KSE_03450"/>
<dbReference type="HOGENOM" id="CLU_2633387_0_0_11"/>
<evidence type="ECO:0000313" key="2">
    <source>
        <dbReference type="Proteomes" id="UP000007076"/>
    </source>
</evidence>
<sequence length="77" mass="8221">MLYRTPDRWRFSIFFAGQVGIACGGLAGVAPTAGPAVAQDACHRLAEETAGRPLTVDWSASERPDRWYGDVTAAPQG</sequence>
<proteinExistence type="predicted"/>
<dbReference type="EMBL" id="AP010968">
    <property type="protein sequence ID" value="BAJ26192.1"/>
    <property type="molecule type" value="Genomic_DNA"/>
</dbReference>
<keyword evidence="2" id="KW-1185">Reference proteome</keyword>
<evidence type="ECO:0000313" key="1">
    <source>
        <dbReference type="EMBL" id="BAJ26192.1"/>
    </source>
</evidence>
<dbReference type="PROSITE" id="PS51257">
    <property type="entry name" value="PROKAR_LIPOPROTEIN"/>
    <property type="match status" value="1"/>
</dbReference>
<name>E4N4R1_KITSK</name>
<protein>
    <submittedName>
        <fullName evidence="1">Uncharacterized protein</fullName>
    </submittedName>
</protein>
<dbReference type="Proteomes" id="UP000007076">
    <property type="component" value="Chromosome"/>
</dbReference>
<organism evidence="1 2">
    <name type="scientific">Kitasatospora setae (strain ATCC 33774 / DSM 43861 / JCM 3304 / KCC A-0304 / NBRC 14216 / KM-6054)</name>
    <name type="common">Streptomyces setae</name>
    <dbReference type="NCBI Taxonomy" id="452652"/>
    <lineage>
        <taxon>Bacteria</taxon>
        <taxon>Bacillati</taxon>
        <taxon>Actinomycetota</taxon>
        <taxon>Actinomycetes</taxon>
        <taxon>Kitasatosporales</taxon>
        <taxon>Streptomycetaceae</taxon>
        <taxon>Kitasatospora</taxon>
    </lineage>
</organism>
<dbReference type="PATRIC" id="fig|452652.3.peg.338"/>
<reference evidence="1 2" key="1">
    <citation type="journal article" date="2010" name="DNA Res.">
        <title>Genome sequence of Kitasatospora setae NBRC 14216T: an evolutionary snapshot of the family Streptomycetaceae.</title>
        <authorList>
            <person name="Ichikawa N."/>
            <person name="Oguchi A."/>
            <person name="Ikeda H."/>
            <person name="Ishikawa J."/>
            <person name="Kitani S."/>
            <person name="Watanabe Y."/>
            <person name="Nakamura S."/>
            <person name="Katano Y."/>
            <person name="Kishi E."/>
            <person name="Sasagawa M."/>
            <person name="Ankai A."/>
            <person name="Fukui S."/>
            <person name="Hashimoto Y."/>
            <person name="Kamata S."/>
            <person name="Otoguro M."/>
            <person name="Tanikawa S."/>
            <person name="Nihira T."/>
            <person name="Horinouchi S."/>
            <person name="Ohnishi Y."/>
            <person name="Hayakawa M."/>
            <person name="Kuzuyama T."/>
            <person name="Arisawa A."/>
            <person name="Nomoto F."/>
            <person name="Miura H."/>
            <person name="Takahashi Y."/>
            <person name="Fujita N."/>
        </authorList>
    </citation>
    <scope>NUCLEOTIDE SEQUENCE [LARGE SCALE GENOMIC DNA]</scope>
    <source>
        <strain evidence="2">ATCC 33774 / DSM 43861 / JCM 3304 / KCC A-0304 / NBRC 14216 / KM-6054</strain>
    </source>
</reference>
<gene>
    <name evidence="1" type="ordered locus">KSE_03450</name>
</gene>
<accession>E4N4R1</accession>
<dbReference type="AlphaFoldDB" id="E4N4R1"/>